<evidence type="ECO:0000313" key="2">
    <source>
        <dbReference type="EMBL" id="KAJ8972134.1"/>
    </source>
</evidence>
<accession>A0AAV8ZV53</accession>
<keyword evidence="3" id="KW-1185">Reference proteome</keyword>
<reference evidence="2" key="1">
    <citation type="journal article" date="2023" name="Insect Mol. Biol.">
        <title>Genome sequencing provides insights into the evolution of gene families encoding plant cell wall-degrading enzymes in longhorned beetles.</title>
        <authorList>
            <person name="Shin N.R."/>
            <person name="Okamura Y."/>
            <person name="Kirsch R."/>
            <person name="Pauchet Y."/>
        </authorList>
    </citation>
    <scope>NUCLEOTIDE SEQUENCE</scope>
    <source>
        <strain evidence="2">RBIC_L_NR</strain>
    </source>
</reference>
<feature type="compositionally biased region" description="Polar residues" evidence="1">
    <location>
        <begin position="33"/>
        <end position="43"/>
    </location>
</feature>
<dbReference type="Proteomes" id="UP001162156">
    <property type="component" value="Unassembled WGS sequence"/>
</dbReference>
<dbReference type="AlphaFoldDB" id="A0AAV8ZV53"/>
<feature type="region of interest" description="Disordered" evidence="1">
    <location>
        <begin position="1"/>
        <end position="43"/>
    </location>
</feature>
<protein>
    <submittedName>
        <fullName evidence="2">Uncharacterized protein</fullName>
    </submittedName>
</protein>
<dbReference type="EMBL" id="JANEYF010000117">
    <property type="protein sequence ID" value="KAJ8972134.1"/>
    <property type="molecule type" value="Genomic_DNA"/>
</dbReference>
<sequence length="76" mass="8442">MRKDRSCSAGLLEFPTSSSSPDAVRRNKDKFPATSSASKLRNTPHGNLIDLTIFHIPGMDVKLQYQSKVRTTYANS</sequence>
<organism evidence="2 3">
    <name type="scientific">Rhamnusium bicolor</name>
    <dbReference type="NCBI Taxonomy" id="1586634"/>
    <lineage>
        <taxon>Eukaryota</taxon>
        <taxon>Metazoa</taxon>
        <taxon>Ecdysozoa</taxon>
        <taxon>Arthropoda</taxon>
        <taxon>Hexapoda</taxon>
        <taxon>Insecta</taxon>
        <taxon>Pterygota</taxon>
        <taxon>Neoptera</taxon>
        <taxon>Endopterygota</taxon>
        <taxon>Coleoptera</taxon>
        <taxon>Polyphaga</taxon>
        <taxon>Cucujiformia</taxon>
        <taxon>Chrysomeloidea</taxon>
        <taxon>Cerambycidae</taxon>
        <taxon>Lepturinae</taxon>
        <taxon>Rhagiini</taxon>
        <taxon>Rhamnusium</taxon>
    </lineage>
</organism>
<name>A0AAV8ZV53_9CUCU</name>
<evidence type="ECO:0000256" key="1">
    <source>
        <dbReference type="SAM" id="MobiDB-lite"/>
    </source>
</evidence>
<gene>
    <name evidence="2" type="ORF">NQ314_000360</name>
</gene>
<evidence type="ECO:0000313" key="3">
    <source>
        <dbReference type="Proteomes" id="UP001162156"/>
    </source>
</evidence>
<proteinExistence type="predicted"/>
<comment type="caution">
    <text evidence="2">The sequence shown here is derived from an EMBL/GenBank/DDBJ whole genome shotgun (WGS) entry which is preliminary data.</text>
</comment>